<dbReference type="RefSeq" id="XP_045290362.1">
    <property type="nucleotide sequence ID" value="XM_045428576.1"/>
</dbReference>
<accession>C0NF60</accession>
<evidence type="ECO:0000313" key="2">
    <source>
        <dbReference type="EMBL" id="EEH09881.1"/>
    </source>
</evidence>
<feature type="region of interest" description="Disordered" evidence="1">
    <location>
        <begin position="125"/>
        <end position="145"/>
    </location>
</feature>
<evidence type="ECO:0000313" key="3">
    <source>
        <dbReference type="Proteomes" id="UP000001631"/>
    </source>
</evidence>
<dbReference type="EMBL" id="GG663364">
    <property type="protein sequence ID" value="EEH09881.1"/>
    <property type="molecule type" value="Genomic_DNA"/>
</dbReference>
<organism evidence="2 3">
    <name type="scientific">Ajellomyces capsulatus (strain G186AR / H82 / ATCC MYA-2454 / RMSCC 2432)</name>
    <name type="common">Darling's disease fungus</name>
    <name type="synonym">Histoplasma capsulatum</name>
    <dbReference type="NCBI Taxonomy" id="447093"/>
    <lineage>
        <taxon>Eukaryota</taxon>
        <taxon>Fungi</taxon>
        <taxon>Dikarya</taxon>
        <taxon>Ascomycota</taxon>
        <taxon>Pezizomycotina</taxon>
        <taxon>Eurotiomycetes</taxon>
        <taxon>Eurotiomycetidae</taxon>
        <taxon>Onygenales</taxon>
        <taxon>Ajellomycetaceae</taxon>
        <taxon>Histoplasma</taxon>
    </lineage>
</organism>
<gene>
    <name evidence="2" type="ORF">HCBG_01526</name>
</gene>
<sequence length="343" mass="37911">MALLEKEKKDDATADHDIPDRLCPISPPHTTPYLASYLRVPTNNFTPKELSQSLQNNPPIFFIGPVMIPSMLKYILPAYPTLDMAQDITLATLHGQTLYYICPPSKPAAVPETQYLMALQSSSSSATTTSSSSSSSSRSPIPPTPTRLTTATALVIFNPTDFQHARPHHFATPPFNRIMPARVTIRLSNGERSAVDAWDVAPLAPLLASALYKRVDRVFEAWDRDGDRDEDGCWELGDGNDGELDDEGECEYGCEEECDEEADGDLIVVAEEVDSEWERDEVEEVDGDEIEIEGGVEGEGGGWGKGVGVDVCMRMGMRRWEAGTLWERVAAFFPEPFSFLVFE</sequence>
<feature type="region of interest" description="Disordered" evidence="1">
    <location>
        <begin position="1"/>
        <end position="22"/>
    </location>
</feature>
<dbReference type="HOGENOM" id="CLU_808843_0_0_1"/>
<dbReference type="InParanoid" id="C0NF60"/>
<proteinExistence type="predicted"/>
<keyword evidence="3" id="KW-1185">Reference proteome</keyword>
<protein>
    <submittedName>
        <fullName evidence="2">Uncharacterized protein</fullName>
    </submittedName>
</protein>
<evidence type="ECO:0000256" key="1">
    <source>
        <dbReference type="SAM" id="MobiDB-lite"/>
    </source>
</evidence>
<reference evidence="2" key="1">
    <citation type="submission" date="2009-02" db="EMBL/GenBank/DDBJ databases">
        <title>The Genome Sequence of Ajellomyces capsulatus strain G186AR.</title>
        <authorList>
            <consortium name="The Broad Institute Genome Sequencing Platform"/>
            <person name="Champion M."/>
            <person name="Cuomo C."/>
            <person name="Ma L.-J."/>
            <person name="Henn M.R."/>
            <person name="Sil A."/>
            <person name="Goldman B."/>
            <person name="Young S.K."/>
            <person name="Kodira C.D."/>
            <person name="Zeng Q."/>
            <person name="Koehrsen M."/>
            <person name="Alvarado L."/>
            <person name="Berlin A."/>
            <person name="Borenstein D."/>
            <person name="Chen Z."/>
            <person name="Engels R."/>
            <person name="Freedman E."/>
            <person name="Gellesch M."/>
            <person name="Goldberg J."/>
            <person name="Griggs A."/>
            <person name="Gujja S."/>
            <person name="Heiman D."/>
            <person name="Hepburn T."/>
            <person name="Howarth C."/>
            <person name="Jen D."/>
            <person name="Larson L."/>
            <person name="Lewis B."/>
            <person name="Mehta T."/>
            <person name="Park D."/>
            <person name="Pearson M."/>
            <person name="Roberts A."/>
            <person name="Saif S."/>
            <person name="Shea T."/>
            <person name="Shenoy N."/>
            <person name="Sisk P."/>
            <person name="Stolte C."/>
            <person name="Sykes S."/>
            <person name="Walk T."/>
            <person name="White J."/>
            <person name="Yandava C."/>
            <person name="Klein B."/>
            <person name="McEwen J.G."/>
            <person name="Puccia R."/>
            <person name="Goldman G.H."/>
            <person name="Felipe M.S."/>
            <person name="Nino-Vega G."/>
            <person name="San-Blas G."/>
            <person name="Taylor J."/>
            <person name="Mendoza L."/>
            <person name="Galagan J."/>
            <person name="Nusbaum C."/>
            <person name="Birren B."/>
        </authorList>
    </citation>
    <scope>NUCLEOTIDE SEQUENCE</scope>
    <source>
        <strain evidence="2">G186AR</strain>
    </source>
</reference>
<dbReference type="Proteomes" id="UP000001631">
    <property type="component" value="Unassembled WGS sequence"/>
</dbReference>
<feature type="compositionally biased region" description="Low complexity" evidence="1">
    <location>
        <begin position="125"/>
        <end position="139"/>
    </location>
</feature>
<name>C0NF60_AJECG</name>
<feature type="compositionally biased region" description="Basic and acidic residues" evidence="1">
    <location>
        <begin position="1"/>
        <end position="20"/>
    </location>
</feature>
<dbReference type="GeneID" id="69034543"/>
<dbReference type="AlphaFoldDB" id="C0NF60"/>